<sequence length="107" mass="12388">MVALHPVAHQKVFRTQEHQVASLIITPDSNYHTRMEIEMDSPLKFREHATMEPNNITFYTNGAEMLVIGPGEFRVRGQAVEQDSDEAQAVYRAFKEWLAWSNLQRTQ</sequence>
<name>A0A6J5LWG5_9CAUD</name>
<reference evidence="1" key="1">
    <citation type="submission" date="2020-04" db="EMBL/GenBank/DDBJ databases">
        <authorList>
            <person name="Chiriac C."/>
            <person name="Salcher M."/>
            <person name="Ghai R."/>
            <person name="Kavagutti S V."/>
        </authorList>
    </citation>
    <scope>NUCLEOTIDE SEQUENCE</scope>
</reference>
<dbReference type="EMBL" id="LR796341">
    <property type="protein sequence ID" value="CAB4138172.1"/>
    <property type="molecule type" value="Genomic_DNA"/>
</dbReference>
<gene>
    <name evidence="1" type="ORF">UFOVP328_365</name>
</gene>
<proteinExistence type="predicted"/>
<protein>
    <submittedName>
        <fullName evidence="1">Uncharacterized protein</fullName>
    </submittedName>
</protein>
<evidence type="ECO:0000313" key="1">
    <source>
        <dbReference type="EMBL" id="CAB4138172.1"/>
    </source>
</evidence>
<organism evidence="1">
    <name type="scientific">uncultured Caudovirales phage</name>
    <dbReference type="NCBI Taxonomy" id="2100421"/>
    <lineage>
        <taxon>Viruses</taxon>
        <taxon>Duplodnaviria</taxon>
        <taxon>Heunggongvirae</taxon>
        <taxon>Uroviricota</taxon>
        <taxon>Caudoviricetes</taxon>
        <taxon>Peduoviridae</taxon>
        <taxon>Maltschvirus</taxon>
        <taxon>Maltschvirus maltsch</taxon>
    </lineage>
</organism>
<accession>A0A6J5LWG5</accession>